<comment type="subcellular location">
    <subcellularLocation>
        <location evidence="1">Endosome</location>
    </subcellularLocation>
</comment>
<evidence type="ECO:0000256" key="4">
    <source>
        <dbReference type="ARBA" id="ARBA00022753"/>
    </source>
</evidence>
<evidence type="ECO:0000256" key="1">
    <source>
        <dbReference type="ARBA" id="ARBA00004177"/>
    </source>
</evidence>
<dbReference type="SUPFAM" id="SSF50044">
    <property type="entry name" value="SH3-domain"/>
    <property type="match status" value="1"/>
</dbReference>
<evidence type="ECO:0000256" key="2">
    <source>
        <dbReference type="ARBA" id="ARBA00009666"/>
    </source>
</evidence>
<feature type="region of interest" description="Disordered" evidence="6">
    <location>
        <begin position="552"/>
        <end position="643"/>
    </location>
</feature>
<dbReference type="GO" id="GO:0043130">
    <property type="term" value="F:ubiquitin binding"/>
    <property type="evidence" value="ECO:0007669"/>
    <property type="project" value="InterPro"/>
</dbReference>
<protein>
    <submittedName>
        <fullName evidence="9">Signal transducing adapter molecule 1</fullName>
    </submittedName>
</protein>
<dbReference type="InterPro" id="IPR036028">
    <property type="entry name" value="SH3-like_dom_sf"/>
</dbReference>
<organism evidence="9">
    <name type="scientific">Parasteatoda tepidariorum</name>
    <name type="common">Common house spider</name>
    <name type="synonym">Achaearanea tepidariorum</name>
    <dbReference type="NCBI Taxonomy" id="114398"/>
    <lineage>
        <taxon>Eukaryota</taxon>
        <taxon>Metazoa</taxon>
        <taxon>Ecdysozoa</taxon>
        <taxon>Arthropoda</taxon>
        <taxon>Chelicerata</taxon>
        <taxon>Arachnida</taxon>
        <taxon>Araneae</taxon>
        <taxon>Araneomorphae</taxon>
        <taxon>Entelegynae</taxon>
        <taxon>Araneoidea</taxon>
        <taxon>Theridiidae</taxon>
        <taxon>Parasteatoda</taxon>
    </lineage>
</organism>
<dbReference type="InterPro" id="IPR050670">
    <property type="entry name" value="STAM"/>
</dbReference>
<dbReference type="InterPro" id="IPR008942">
    <property type="entry name" value="ENTH_VHS"/>
</dbReference>
<keyword evidence="3 5" id="KW-0728">SH3 domain</keyword>
<dbReference type="SUPFAM" id="SSF48464">
    <property type="entry name" value="ENTH/VHS domain"/>
    <property type="match status" value="1"/>
</dbReference>
<evidence type="ECO:0000256" key="5">
    <source>
        <dbReference type="PROSITE-ProRule" id="PRU00192"/>
    </source>
</evidence>
<accession>A0A2L2YD86</accession>
<dbReference type="PRINTS" id="PR00452">
    <property type="entry name" value="SH3DOMAIN"/>
</dbReference>
<dbReference type="Pfam" id="PF00018">
    <property type="entry name" value="SH3_1"/>
    <property type="match status" value="1"/>
</dbReference>
<evidence type="ECO:0000313" key="9">
    <source>
        <dbReference type="EMBL" id="LAA05155.1"/>
    </source>
</evidence>
<dbReference type="PANTHER" id="PTHR45929">
    <property type="entry name" value="JAK PATHWAY SIGNAL TRANSDUCTION ADAPTOR MOLECULE"/>
    <property type="match status" value="1"/>
</dbReference>
<proteinExistence type="evidence at transcript level"/>
<dbReference type="GO" id="GO:0035091">
    <property type="term" value="F:phosphatidylinositol binding"/>
    <property type="evidence" value="ECO:0007669"/>
    <property type="project" value="InterPro"/>
</dbReference>
<dbReference type="InterPro" id="IPR002014">
    <property type="entry name" value="VHS_dom"/>
</dbReference>
<dbReference type="GO" id="GO:0033565">
    <property type="term" value="C:ESCRT-0 complex"/>
    <property type="evidence" value="ECO:0007669"/>
    <property type="project" value="TreeGrafter"/>
</dbReference>
<sequence length="643" mass="71007">MFQNKSTPFEDDIEKATSENNLSEDWSQIMLICDNAVNYQDGSKFCLKAIMKRLHHSVPRVVMQALVLLDSCVKNCDKRFLLQVASSEFTTEVRKLLGKMHPSCATKLKELLQKWSMEEFKDDPELCIIPALYYKLKSEGVEFPSLEKEKKIAAPICNDPNAVSSQEEENDIIRAIEISLKDTGKYSAPIEEATSRLSLSQPQEKSRREPFKVLALYDFEAVEENELTLKAGEVILVTDNSDSNWWKGSNQLSEGLFPSNFVSEDDYLKSLEPKIEASSTSEVEDTSNDIVTVNEEKIDQVLNWLNDVAPTEELIDPENMLKLEKECYKMAPQIEENLHSIDNRLAMLDATNEKIMAAFDLFHDLSTVNNQWATLPLNMKSYTSPMQMPYTQHAFPPSMSTSESKMPSQNAILSQPSVSSNIPPEVNNQQNMKAINATQNQTTNLPASIQTVADNSVVSQTTGTTTAATNPSVSQVIHPASMMNPYATGIMGGIFVPPGIPYPFPPPNPQQGYMPFPGPSQAYLGMPYAVPPMGPHVPYPYYYVNSPQPPVLLQSNNSEDPSVSQSQDVTSNTSTSASNGLNMTSLPPVSNPSYFNDLQQMTPVDSTSVLTPSSTKQELLQTSTTHASGDGQVSTNSSSGESS</sequence>
<dbReference type="PANTHER" id="PTHR45929:SF3">
    <property type="entry name" value="JAK PATHWAY SIGNAL TRANSDUCTION ADAPTOR MOLECULE"/>
    <property type="match status" value="1"/>
</dbReference>
<dbReference type="Gene3D" id="2.30.30.40">
    <property type="entry name" value="SH3 Domains"/>
    <property type="match status" value="1"/>
</dbReference>
<comment type="similarity">
    <text evidence="2">Belongs to the STAM family.</text>
</comment>
<keyword evidence="4" id="KW-0967">Endosome</keyword>
<feature type="domain" description="SH3" evidence="7">
    <location>
        <begin position="208"/>
        <end position="267"/>
    </location>
</feature>
<dbReference type="CDD" id="cd03568">
    <property type="entry name" value="VHS_STAM"/>
    <property type="match status" value="1"/>
</dbReference>
<evidence type="ECO:0000259" key="7">
    <source>
        <dbReference type="PROSITE" id="PS50002"/>
    </source>
</evidence>
<feature type="compositionally biased region" description="Polar residues" evidence="6">
    <location>
        <begin position="553"/>
        <end position="643"/>
    </location>
</feature>
<dbReference type="Gene3D" id="1.25.40.90">
    <property type="match status" value="1"/>
</dbReference>
<dbReference type="Gene3D" id="1.20.5.1940">
    <property type="match status" value="1"/>
</dbReference>
<dbReference type="PROSITE" id="PS50002">
    <property type="entry name" value="SH3"/>
    <property type="match status" value="1"/>
</dbReference>
<dbReference type="InterPro" id="IPR001452">
    <property type="entry name" value="SH3_domain"/>
</dbReference>
<name>A0A2L2YD86_PARTP</name>
<dbReference type="SMART" id="SM00326">
    <property type="entry name" value="SH3"/>
    <property type="match status" value="1"/>
</dbReference>
<dbReference type="OrthoDB" id="10068368at2759"/>
<reference evidence="9" key="1">
    <citation type="journal article" date="2016" name="Mol. Ecol. Resour.">
        <title>Evaluation of the impact of RNA preservation methods of spiders for de novo transcriptome assembly.</title>
        <authorList>
            <person name="Kono N."/>
            <person name="Nakamura H."/>
            <person name="Ito Y."/>
            <person name="Tomita M."/>
            <person name="Arakawa K."/>
        </authorList>
    </citation>
    <scope>NUCLEOTIDE SEQUENCE</scope>
    <source>
        <tissue evidence="9">Whole body</tissue>
    </source>
</reference>
<dbReference type="Pfam" id="PF00790">
    <property type="entry name" value="VHS"/>
    <property type="match status" value="1"/>
</dbReference>
<dbReference type="EMBL" id="IAAA01019219">
    <property type="protein sequence ID" value="LAA05155.1"/>
    <property type="molecule type" value="mRNA"/>
</dbReference>
<dbReference type="GO" id="GO:0043328">
    <property type="term" value="P:protein transport to vacuole involved in ubiquitin-dependent protein catabolic process via the multivesicular body sorting pathway"/>
    <property type="evidence" value="ECO:0007669"/>
    <property type="project" value="TreeGrafter"/>
</dbReference>
<evidence type="ECO:0000256" key="6">
    <source>
        <dbReference type="SAM" id="MobiDB-lite"/>
    </source>
</evidence>
<dbReference type="AlphaFoldDB" id="A0A2L2YD86"/>
<evidence type="ECO:0000256" key="3">
    <source>
        <dbReference type="ARBA" id="ARBA00022443"/>
    </source>
</evidence>
<feature type="domain" description="VHS" evidence="8">
    <location>
        <begin position="16"/>
        <end position="144"/>
    </location>
</feature>
<dbReference type="SMART" id="SM00288">
    <property type="entry name" value="VHS"/>
    <property type="match status" value="1"/>
</dbReference>
<evidence type="ECO:0000259" key="8">
    <source>
        <dbReference type="PROSITE" id="PS50179"/>
    </source>
</evidence>
<dbReference type="PROSITE" id="PS50179">
    <property type="entry name" value="VHS"/>
    <property type="match status" value="1"/>
</dbReference>